<proteinExistence type="inferred from homology"/>
<organism evidence="2 3">
    <name type="scientific">Marasmius tenuissimus</name>
    <dbReference type="NCBI Taxonomy" id="585030"/>
    <lineage>
        <taxon>Eukaryota</taxon>
        <taxon>Fungi</taxon>
        <taxon>Dikarya</taxon>
        <taxon>Basidiomycota</taxon>
        <taxon>Agaricomycotina</taxon>
        <taxon>Agaricomycetes</taxon>
        <taxon>Agaricomycetidae</taxon>
        <taxon>Agaricales</taxon>
        <taxon>Marasmiineae</taxon>
        <taxon>Marasmiaceae</taxon>
        <taxon>Marasmius</taxon>
    </lineage>
</organism>
<dbReference type="InterPro" id="IPR004000">
    <property type="entry name" value="Actin"/>
</dbReference>
<dbReference type="Gene3D" id="3.90.640.10">
    <property type="entry name" value="Actin, Chain A, domain 4"/>
    <property type="match status" value="1"/>
</dbReference>
<dbReference type="PANTHER" id="PTHR11937">
    <property type="entry name" value="ACTIN"/>
    <property type="match status" value="1"/>
</dbReference>
<evidence type="ECO:0000256" key="1">
    <source>
        <dbReference type="RuleBase" id="RU000487"/>
    </source>
</evidence>
<dbReference type="InterPro" id="IPR043129">
    <property type="entry name" value="ATPase_NBD"/>
</dbReference>
<sequence length="359" mass="39145">MQAPIVIDTGSATCRAGFADETLPTVVVQTLTARPSDRIIKIAPQFEDVCLVGAEAFEKRGAFKLRQPVQDVIIYWSDIVDLWRHVYEKEMQGSEQRRALVLTESLSQPSEDRQKVLNILLNDLKVPSVYIQDTASLALHASDLSTGVVLDLGCDTTTCVAISDGIVLRETLQSTSFAGKALTEFLRVELMKRGAAVWTTTSETVRANEIREQVCFVKLNSDEAEVPPVTVVDKLGENVVIEKEQWTLGEALFNPSLAGSDALGIDRLVLDTISKAPKTLRSTLFQNIVLVGGTSKMKGLAARLNQELGRSTPEGVAVNVVHDQATAGVAAWVGATRLAWSDHDKLEGKWITKDASMLD</sequence>
<dbReference type="Pfam" id="PF00022">
    <property type="entry name" value="Actin"/>
    <property type="match status" value="1"/>
</dbReference>
<protein>
    <recommendedName>
        <fullName evidence="4">Actin-related protein</fullName>
    </recommendedName>
</protein>
<dbReference type="Proteomes" id="UP001437256">
    <property type="component" value="Unassembled WGS sequence"/>
</dbReference>
<reference evidence="2 3" key="1">
    <citation type="submission" date="2024-05" db="EMBL/GenBank/DDBJ databases">
        <title>A draft genome resource for the thread blight pathogen Marasmius tenuissimus strain MS-2.</title>
        <authorList>
            <person name="Yulfo-Soto G.E."/>
            <person name="Baruah I.K."/>
            <person name="Amoako-Attah I."/>
            <person name="Bukari Y."/>
            <person name="Meinhardt L.W."/>
            <person name="Bailey B.A."/>
            <person name="Cohen S.P."/>
        </authorList>
    </citation>
    <scope>NUCLEOTIDE SEQUENCE [LARGE SCALE GENOMIC DNA]</scope>
    <source>
        <strain evidence="2 3">MS-2</strain>
    </source>
</reference>
<evidence type="ECO:0008006" key="4">
    <source>
        <dbReference type="Google" id="ProtNLM"/>
    </source>
</evidence>
<comment type="caution">
    <text evidence="2">The sequence shown here is derived from an EMBL/GenBank/DDBJ whole genome shotgun (WGS) entry which is preliminary data.</text>
</comment>
<dbReference type="SMART" id="SM00268">
    <property type="entry name" value="ACTIN"/>
    <property type="match status" value="1"/>
</dbReference>
<accession>A0ABR3A7M6</accession>
<evidence type="ECO:0000313" key="3">
    <source>
        <dbReference type="Proteomes" id="UP001437256"/>
    </source>
</evidence>
<dbReference type="EMBL" id="JBBXMP010000015">
    <property type="protein sequence ID" value="KAL0069003.1"/>
    <property type="molecule type" value="Genomic_DNA"/>
</dbReference>
<dbReference type="SUPFAM" id="SSF53067">
    <property type="entry name" value="Actin-like ATPase domain"/>
    <property type="match status" value="2"/>
</dbReference>
<dbReference type="Gene3D" id="3.30.420.40">
    <property type="match status" value="2"/>
</dbReference>
<name>A0ABR3A7M6_9AGAR</name>
<gene>
    <name evidence="2" type="ORF">AAF712_003996</name>
</gene>
<comment type="similarity">
    <text evidence="1">Belongs to the actin family.</text>
</comment>
<evidence type="ECO:0000313" key="2">
    <source>
        <dbReference type="EMBL" id="KAL0069003.1"/>
    </source>
</evidence>
<keyword evidence="3" id="KW-1185">Reference proteome</keyword>